<dbReference type="AlphaFoldDB" id="A0A0E9QNX6"/>
<accession>A0A0E9QNX6</accession>
<reference evidence="1" key="1">
    <citation type="submission" date="2014-11" db="EMBL/GenBank/DDBJ databases">
        <authorList>
            <person name="Amaro Gonzalez C."/>
        </authorList>
    </citation>
    <scope>NUCLEOTIDE SEQUENCE</scope>
</reference>
<reference evidence="1" key="2">
    <citation type="journal article" date="2015" name="Fish Shellfish Immunol.">
        <title>Early steps in the European eel (Anguilla anguilla)-Vibrio vulnificus interaction in the gills: Role of the RtxA13 toxin.</title>
        <authorList>
            <person name="Callol A."/>
            <person name="Pajuelo D."/>
            <person name="Ebbesson L."/>
            <person name="Teles M."/>
            <person name="MacKenzie S."/>
            <person name="Amaro C."/>
        </authorList>
    </citation>
    <scope>NUCLEOTIDE SEQUENCE</scope>
</reference>
<dbReference type="EMBL" id="GBXM01090824">
    <property type="protein sequence ID" value="JAH17753.1"/>
    <property type="molecule type" value="Transcribed_RNA"/>
</dbReference>
<organism evidence="1">
    <name type="scientific">Anguilla anguilla</name>
    <name type="common">European freshwater eel</name>
    <name type="synonym">Muraena anguilla</name>
    <dbReference type="NCBI Taxonomy" id="7936"/>
    <lineage>
        <taxon>Eukaryota</taxon>
        <taxon>Metazoa</taxon>
        <taxon>Chordata</taxon>
        <taxon>Craniata</taxon>
        <taxon>Vertebrata</taxon>
        <taxon>Euteleostomi</taxon>
        <taxon>Actinopterygii</taxon>
        <taxon>Neopterygii</taxon>
        <taxon>Teleostei</taxon>
        <taxon>Anguilliformes</taxon>
        <taxon>Anguillidae</taxon>
        <taxon>Anguilla</taxon>
    </lineage>
</organism>
<protein>
    <submittedName>
        <fullName evidence="1">Uncharacterized protein</fullName>
    </submittedName>
</protein>
<evidence type="ECO:0000313" key="1">
    <source>
        <dbReference type="EMBL" id="JAH17753.1"/>
    </source>
</evidence>
<sequence>MQTPNQGTVTDTAAVPLSKVLNLHVSSCITGYNVNAK</sequence>
<name>A0A0E9QNX6_ANGAN</name>
<proteinExistence type="predicted"/>